<feature type="domain" description="HTH tetR-type" evidence="5">
    <location>
        <begin position="15"/>
        <end position="75"/>
    </location>
</feature>
<accession>A0A367EZV4</accession>
<dbReference type="Pfam" id="PF00440">
    <property type="entry name" value="TetR_N"/>
    <property type="match status" value="1"/>
</dbReference>
<dbReference type="PANTHER" id="PTHR30055:SF148">
    <property type="entry name" value="TETR-FAMILY TRANSCRIPTIONAL REGULATOR"/>
    <property type="match status" value="1"/>
</dbReference>
<evidence type="ECO:0000313" key="6">
    <source>
        <dbReference type="EMBL" id="RCG23658.1"/>
    </source>
</evidence>
<dbReference type="SUPFAM" id="SSF46689">
    <property type="entry name" value="Homeodomain-like"/>
    <property type="match status" value="1"/>
</dbReference>
<dbReference type="GO" id="GO:0003700">
    <property type="term" value="F:DNA-binding transcription factor activity"/>
    <property type="evidence" value="ECO:0007669"/>
    <property type="project" value="TreeGrafter"/>
</dbReference>
<dbReference type="SUPFAM" id="SSF48498">
    <property type="entry name" value="Tetracyclin repressor-like, C-terminal domain"/>
    <property type="match status" value="1"/>
</dbReference>
<dbReference type="InterPro" id="IPR050109">
    <property type="entry name" value="HTH-type_TetR-like_transc_reg"/>
</dbReference>
<dbReference type="GO" id="GO:0000976">
    <property type="term" value="F:transcription cis-regulatory region binding"/>
    <property type="evidence" value="ECO:0007669"/>
    <property type="project" value="TreeGrafter"/>
</dbReference>
<proteinExistence type="predicted"/>
<protein>
    <submittedName>
        <fullName evidence="6">TetR/AcrR family transcriptional regulator</fullName>
    </submittedName>
</protein>
<dbReference type="InterPro" id="IPR009057">
    <property type="entry name" value="Homeodomain-like_sf"/>
</dbReference>
<dbReference type="Gene3D" id="1.10.357.10">
    <property type="entry name" value="Tetracycline Repressor, domain 2"/>
    <property type="match status" value="1"/>
</dbReference>
<evidence type="ECO:0000259" key="5">
    <source>
        <dbReference type="PROSITE" id="PS50977"/>
    </source>
</evidence>
<dbReference type="Proteomes" id="UP000252914">
    <property type="component" value="Unassembled WGS sequence"/>
</dbReference>
<dbReference type="EMBL" id="QOIN01000042">
    <property type="protein sequence ID" value="RCG23658.1"/>
    <property type="molecule type" value="Genomic_DNA"/>
</dbReference>
<sequence>MNADASTKRPGGRSARVRSAVHDAAVALVGERGADHVTLPAVAERAGVNSSTLYRRWGTLAALLADVARDRGDASAPPLVGDLRADLENQAVWTLAELSRPGGIAFFRAEVAPDIDERHDGLRECLHRVSERFRPVLDTARERGGTPPPPSLEQVLDRIVAPLYFRVVFSIPDTDEAYVRALVAGLVGEPPPAP</sequence>
<evidence type="ECO:0000256" key="2">
    <source>
        <dbReference type="ARBA" id="ARBA00023125"/>
    </source>
</evidence>
<evidence type="ECO:0000256" key="4">
    <source>
        <dbReference type="PROSITE-ProRule" id="PRU00335"/>
    </source>
</evidence>
<feature type="DNA-binding region" description="H-T-H motif" evidence="4">
    <location>
        <begin position="38"/>
        <end position="57"/>
    </location>
</feature>
<evidence type="ECO:0000256" key="3">
    <source>
        <dbReference type="ARBA" id="ARBA00023163"/>
    </source>
</evidence>
<evidence type="ECO:0000256" key="1">
    <source>
        <dbReference type="ARBA" id="ARBA00023015"/>
    </source>
</evidence>
<keyword evidence="3" id="KW-0804">Transcription</keyword>
<dbReference type="InterPro" id="IPR001647">
    <property type="entry name" value="HTH_TetR"/>
</dbReference>
<evidence type="ECO:0000313" key="7">
    <source>
        <dbReference type="Proteomes" id="UP000252914"/>
    </source>
</evidence>
<keyword evidence="2 4" id="KW-0238">DNA-binding</keyword>
<keyword evidence="7" id="KW-1185">Reference proteome</keyword>
<dbReference type="InterPro" id="IPR011075">
    <property type="entry name" value="TetR_C"/>
</dbReference>
<organism evidence="6 7">
    <name type="scientific">Streptomyces diacarni</name>
    <dbReference type="NCBI Taxonomy" id="2800381"/>
    <lineage>
        <taxon>Bacteria</taxon>
        <taxon>Bacillati</taxon>
        <taxon>Actinomycetota</taxon>
        <taxon>Actinomycetes</taxon>
        <taxon>Kitasatosporales</taxon>
        <taxon>Streptomycetaceae</taxon>
        <taxon>Streptomyces</taxon>
    </lineage>
</organism>
<dbReference type="RefSeq" id="WP_114022145.1">
    <property type="nucleotide sequence ID" value="NZ_QOIN01000042.1"/>
</dbReference>
<name>A0A367EZV4_9ACTN</name>
<gene>
    <name evidence="6" type="ORF">DTL70_13490</name>
</gene>
<dbReference type="PROSITE" id="PS50977">
    <property type="entry name" value="HTH_TETR_2"/>
    <property type="match status" value="1"/>
</dbReference>
<dbReference type="Pfam" id="PF16859">
    <property type="entry name" value="TetR_C_11"/>
    <property type="match status" value="1"/>
</dbReference>
<dbReference type="PANTHER" id="PTHR30055">
    <property type="entry name" value="HTH-TYPE TRANSCRIPTIONAL REGULATOR RUTR"/>
    <property type="match status" value="1"/>
</dbReference>
<keyword evidence="1" id="KW-0805">Transcription regulation</keyword>
<dbReference type="Gene3D" id="1.10.10.60">
    <property type="entry name" value="Homeodomain-like"/>
    <property type="match status" value="1"/>
</dbReference>
<reference evidence="6 7" key="1">
    <citation type="submission" date="2018-06" db="EMBL/GenBank/DDBJ databases">
        <title>Streptomyces reniochalinae sp. nov. and Streptomyces diacarnus sp. nov. from marine sponges.</title>
        <authorList>
            <person name="Li L."/>
        </authorList>
    </citation>
    <scope>NUCLEOTIDE SEQUENCE [LARGE SCALE GENOMIC DNA]</scope>
    <source>
        <strain evidence="6 7">LHW51701</strain>
    </source>
</reference>
<comment type="caution">
    <text evidence="6">The sequence shown here is derived from an EMBL/GenBank/DDBJ whole genome shotgun (WGS) entry which is preliminary data.</text>
</comment>
<dbReference type="AlphaFoldDB" id="A0A367EZV4"/>
<dbReference type="InterPro" id="IPR036271">
    <property type="entry name" value="Tet_transcr_reg_TetR-rel_C_sf"/>
</dbReference>